<dbReference type="AlphaFoldDB" id="A0A5D4H0I2"/>
<dbReference type="OrthoDB" id="8894819at2"/>
<keyword evidence="3" id="KW-1185">Reference proteome</keyword>
<protein>
    <submittedName>
        <fullName evidence="2">GNAT family N-acetyltransferase</fullName>
    </submittedName>
</protein>
<feature type="domain" description="N-acetyltransferase" evidence="1">
    <location>
        <begin position="24"/>
        <end position="213"/>
    </location>
</feature>
<dbReference type="EMBL" id="VSZS01000058">
    <property type="protein sequence ID" value="TYR33753.1"/>
    <property type="molecule type" value="Genomic_DNA"/>
</dbReference>
<accession>A0A5D4H0I2</accession>
<gene>
    <name evidence="2" type="ORF">FY036_06785</name>
</gene>
<keyword evidence="2" id="KW-0808">Transferase</keyword>
<name>A0A5D4H0I2_9HYPH</name>
<comment type="caution">
    <text evidence="2">The sequence shown here is derived from an EMBL/GenBank/DDBJ whole genome shotgun (WGS) entry which is preliminary data.</text>
</comment>
<reference evidence="2 3" key="2">
    <citation type="submission" date="2019-09" db="EMBL/GenBank/DDBJ databases">
        <title>Mesorhizobium sp. MaA-C15 isolated from Microcystis aeruginosa.</title>
        <authorList>
            <person name="Jeong S.E."/>
            <person name="Jin H.M."/>
            <person name="Jeon C.O."/>
        </authorList>
    </citation>
    <scope>NUCLEOTIDE SEQUENCE [LARGE SCALE GENOMIC DNA]</scope>
    <source>
        <strain evidence="2 3">MaA-C15</strain>
    </source>
</reference>
<evidence type="ECO:0000313" key="2">
    <source>
        <dbReference type="EMBL" id="TYR33753.1"/>
    </source>
</evidence>
<evidence type="ECO:0000259" key="1">
    <source>
        <dbReference type="PROSITE" id="PS51186"/>
    </source>
</evidence>
<evidence type="ECO:0000313" key="3">
    <source>
        <dbReference type="Proteomes" id="UP000323258"/>
    </source>
</evidence>
<dbReference type="Proteomes" id="UP000323258">
    <property type="component" value="Unassembled WGS sequence"/>
</dbReference>
<sequence length="213" mass="23267">MPAAPTRRCAGREGGVVTVVDEATDVLPLTPERWPLFEDLFGKQGACYGCWCTHFRLPPAIRRENDRQRNKDFIRARIENGPPPGLLAVADGKAVGWMQIGPRADVPEWNNAGRVSAPLMPDEAGDPAVWAISCFFIRSKARGRGLTHRLVAAGIGYAREAGARALEACPMDQSKDSRSIGLFVGSTRVFEKAGFLPVVTRKPGRPLMRMELG</sequence>
<organism evidence="2 3">
    <name type="scientific">Neoaquamicrobium microcysteis</name>
    <dbReference type="NCBI Taxonomy" id="2682781"/>
    <lineage>
        <taxon>Bacteria</taxon>
        <taxon>Pseudomonadati</taxon>
        <taxon>Pseudomonadota</taxon>
        <taxon>Alphaproteobacteria</taxon>
        <taxon>Hyphomicrobiales</taxon>
        <taxon>Phyllobacteriaceae</taxon>
        <taxon>Neoaquamicrobium</taxon>
    </lineage>
</organism>
<dbReference type="GO" id="GO:0016747">
    <property type="term" value="F:acyltransferase activity, transferring groups other than amino-acyl groups"/>
    <property type="evidence" value="ECO:0007669"/>
    <property type="project" value="InterPro"/>
</dbReference>
<dbReference type="SUPFAM" id="SSF55729">
    <property type="entry name" value="Acyl-CoA N-acyltransferases (Nat)"/>
    <property type="match status" value="1"/>
</dbReference>
<proteinExistence type="predicted"/>
<dbReference type="CDD" id="cd04301">
    <property type="entry name" value="NAT_SF"/>
    <property type="match status" value="1"/>
</dbReference>
<dbReference type="InterPro" id="IPR000182">
    <property type="entry name" value="GNAT_dom"/>
</dbReference>
<dbReference type="PROSITE" id="PS51186">
    <property type="entry name" value="GNAT"/>
    <property type="match status" value="1"/>
</dbReference>
<reference evidence="2 3" key="1">
    <citation type="submission" date="2019-08" db="EMBL/GenBank/DDBJ databases">
        <authorList>
            <person name="Seo Y.L."/>
        </authorList>
    </citation>
    <scope>NUCLEOTIDE SEQUENCE [LARGE SCALE GENOMIC DNA]</scope>
    <source>
        <strain evidence="2 3">MaA-C15</strain>
    </source>
</reference>
<dbReference type="Gene3D" id="3.40.630.30">
    <property type="match status" value="1"/>
</dbReference>
<dbReference type="InterPro" id="IPR016181">
    <property type="entry name" value="Acyl_CoA_acyltransferase"/>
</dbReference>
<dbReference type="Pfam" id="PF00583">
    <property type="entry name" value="Acetyltransf_1"/>
    <property type="match status" value="1"/>
</dbReference>